<keyword evidence="1" id="KW-0732">Signal</keyword>
<feature type="signal peptide" evidence="1">
    <location>
        <begin position="1"/>
        <end position="15"/>
    </location>
</feature>
<sequence>MSAVGLLSLYTLVRARPRAMPNGVVVEKKKTSTDLIRRPYSACRMQPPRPIPSNIWWKHIAATSGRMVHTFCDAPMPRPITTECTTMPISRTCSI</sequence>
<name>A0A0E0NZ95_ORYRU</name>
<dbReference type="Gramene" id="ORUFI03G29920.1">
    <property type="protein sequence ID" value="ORUFI03G29920.1"/>
    <property type="gene ID" value="ORUFI03G29920"/>
</dbReference>
<evidence type="ECO:0000313" key="2">
    <source>
        <dbReference type="EnsemblPlants" id="ORUFI03G29920.1"/>
    </source>
</evidence>
<reference evidence="2" key="2">
    <citation type="submission" date="2015-06" db="UniProtKB">
        <authorList>
            <consortium name="EnsemblPlants"/>
        </authorList>
    </citation>
    <scope>IDENTIFICATION</scope>
</reference>
<evidence type="ECO:0000313" key="3">
    <source>
        <dbReference type="Proteomes" id="UP000008022"/>
    </source>
</evidence>
<feature type="chain" id="PRO_5012407276" description="Secreted protein" evidence="1">
    <location>
        <begin position="16"/>
        <end position="95"/>
    </location>
</feature>
<dbReference type="EnsemblPlants" id="ORUFI03G29920.1">
    <property type="protein sequence ID" value="ORUFI03G29920.1"/>
    <property type="gene ID" value="ORUFI03G29920"/>
</dbReference>
<evidence type="ECO:0000256" key="1">
    <source>
        <dbReference type="SAM" id="SignalP"/>
    </source>
</evidence>
<dbReference type="AlphaFoldDB" id="A0A0E0NZ95"/>
<evidence type="ECO:0008006" key="4">
    <source>
        <dbReference type="Google" id="ProtNLM"/>
    </source>
</evidence>
<organism evidence="2 3">
    <name type="scientific">Oryza rufipogon</name>
    <name type="common">Brownbeard rice</name>
    <name type="synonym">Asian wild rice</name>
    <dbReference type="NCBI Taxonomy" id="4529"/>
    <lineage>
        <taxon>Eukaryota</taxon>
        <taxon>Viridiplantae</taxon>
        <taxon>Streptophyta</taxon>
        <taxon>Embryophyta</taxon>
        <taxon>Tracheophyta</taxon>
        <taxon>Spermatophyta</taxon>
        <taxon>Magnoliopsida</taxon>
        <taxon>Liliopsida</taxon>
        <taxon>Poales</taxon>
        <taxon>Poaceae</taxon>
        <taxon>BOP clade</taxon>
        <taxon>Oryzoideae</taxon>
        <taxon>Oryzeae</taxon>
        <taxon>Oryzinae</taxon>
        <taxon>Oryza</taxon>
    </lineage>
</organism>
<reference evidence="3" key="1">
    <citation type="submission" date="2013-06" db="EMBL/GenBank/DDBJ databases">
        <authorList>
            <person name="Zhao Q."/>
        </authorList>
    </citation>
    <scope>NUCLEOTIDE SEQUENCE</scope>
    <source>
        <strain evidence="3">cv. W1943</strain>
    </source>
</reference>
<protein>
    <recommendedName>
        <fullName evidence="4">Secreted protein</fullName>
    </recommendedName>
</protein>
<dbReference type="HOGENOM" id="CLU_2376541_0_0_1"/>
<keyword evidence="3" id="KW-1185">Reference proteome</keyword>
<proteinExistence type="predicted"/>
<accession>A0A0E0NZ95</accession>
<dbReference type="Proteomes" id="UP000008022">
    <property type="component" value="Unassembled WGS sequence"/>
</dbReference>